<reference evidence="1" key="1">
    <citation type="journal article" date="2020" name="Stud. Mycol.">
        <title>101 Dothideomycetes genomes: a test case for predicting lifestyles and emergence of pathogens.</title>
        <authorList>
            <person name="Haridas S."/>
            <person name="Albert R."/>
            <person name="Binder M."/>
            <person name="Bloem J."/>
            <person name="Labutti K."/>
            <person name="Salamov A."/>
            <person name="Andreopoulos B."/>
            <person name="Baker S."/>
            <person name="Barry K."/>
            <person name="Bills G."/>
            <person name="Bluhm B."/>
            <person name="Cannon C."/>
            <person name="Castanera R."/>
            <person name="Culley D."/>
            <person name="Daum C."/>
            <person name="Ezra D."/>
            <person name="Gonzalez J."/>
            <person name="Henrissat B."/>
            <person name="Kuo A."/>
            <person name="Liang C."/>
            <person name="Lipzen A."/>
            <person name="Lutzoni F."/>
            <person name="Magnuson J."/>
            <person name="Mondo S."/>
            <person name="Nolan M."/>
            <person name="Ohm R."/>
            <person name="Pangilinan J."/>
            <person name="Park H.-J."/>
            <person name="Ramirez L."/>
            <person name="Alfaro M."/>
            <person name="Sun H."/>
            <person name="Tritt A."/>
            <person name="Yoshinaga Y."/>
            <person name="Zwiers L.-H."/>
            <person name="Turgeon B."/>
            <person name="Goodwin S."/>
            <person name="Spatafora J."/>
            <person name="Crous P."/>
            <person name="Grigoriev I."/>
        </authorList>
    </citation>
    <scope>NUCLEOTIDE SEQUENCE</scope>
    <source>
        <strain evidence="1">SCOH1-5</strain>
    </source>
</reference>
<organism evidence="1 2">
    <name type="scientific">Cercospora zeae-maydis SCOH1-5</name>
    <dbReference type="NCBI Taxonomy" id="717836"/>
    <lineage>
        <taxon>Eukaryota</taxon>
        <taxon>Fungi</taxon>
        <taxon>Dikarya</taxon>
        <taxon>Ascomycota</taxon>
        <taxon>Pezizomycotina</taxon>
        <taxon>Dothideomycetes</taxon>
        <taxon>Dothideomycetidae</taxon>
        <taxon>Mycosphaerellales</taxon>
        <taxon>Mycosphaerellaceae</taxon>
        <taxon>Cercospora</taxon>
    </lineage>
</organism>
<dbReference type="AlphaFoldDB" id="A0A6A6F544"/>
<dbReference type="EMBL" id="ML992695">
    <property type="protein sequence ID" value="KAF2208289.1"/>
    <property type="molecule type" value="Genomic_DNA"/>
</dbReference>
<name>A0A6A6F544_9PEZI</name>
<evidence type="ECO:0000313" key="2">
    <source>
        <dbReference type="Proteomes" id="UP000799539"/>
    </source>
</evidence>
<dbReference type="Proteomes" id="UP000799539">
    <property type="component" value="Unassembled WGS sequence"/>
</dbReference>
<evidence type="ECO:0000313" key="1">
    <source>
        <dbReference type="EMBL" id="KAF2208289.1"/>
    </source>
</evidence>
<sequence length="89" mass="10031">MFFIKSRASSFFSSANSVNRSCKTLSSYVFFWSSECTRYLLVATGLVIDIFEPGFEDFCMVQKFLGEAKKPFVLGRLVVKLVSHSSDHG</sequence>
<accession>A0A6A6F544</accession>
<gene>
    <name evidence="1" type="ORF">CERZMDRAFT_101555</name>
</gene>
<protein>
    <submittedName>
        <fullName evidence="1">Uncharacterized protein</fullName>
    </submittedName>
</protein>
<proteinExistence type="predicted"/>
<keyword evidence="2" id="KW-1185">Reference proteome</keyword>